<protein>
    <submittedName>
        <fullName evidence="2">Uncharacterized protein</fullName>
    </submittedName>
</protein>
<feature type="compositionally biased region" description="Basic and acidic residues" evidence="1">
    <location>
        <begin position="8"/>
        <end position="20"/>
    </location>
</feature>
<keyword evidence="3" id="KW-1185">Reference proteome</keyword>
<reference evidence="2 3" key="1">
    <citation type="journal article" date="2011" name="Proc. Natl. Acad. Sci. U.S.A.">
        <title>Genome and transcriptome analyses of the mountain pine beetle-fungal symbiont Grosmannia clavigera, a lodgepole pine pathogen.</title>
        <authorList>
            <person name="DiGuistini S."/>
            <person name="Wang Y."/>
            <person name="Liao N.Y."/>
            <person name="Taylor G."/>
            <person name="Tanguay P."/>
            <person name="Feau N."/>
            <person name="Henrissat B."/>
            <person name="Chan S.K."/>
            <person name="Hesse-Orce U."/>
            <person name="Alamouti S.M."/>
            <person name="Tsui C.K.M."/>
            <person name="Docking R.T."/>
            <person name="Levasseur A."/>
            <person name="Haridas S."/>
            <person name="Robertson G."/>
            <person name="Birol I."/>
            <person name="Holt R.A."/>
            <person name="Marra M.A."/>
            <person name="Hamelin R.C."/>
            <person name="Hirst M."/>
            <person name="Jones S.J.M."/>
            <person name="Bohlmann J."/>
            <person name="Breuil C."/>
        </authorList>
    </citation>
    <scope>NUCLEOTIDE SEQUENCE [LARGE SCALE GENOMIC DNA]</scope>
    <source>
        <strain evidence="3">kw1407 / UAMH 11150</strain>
    </source>
</reference>
<accession>F0X8M2</accession>
<sequence>MLRTDYVISDRKSRRERPEDEGTASKGCRRFGVCYKKDFIDKFAKRTAILRKPSVHDGGKVRITEPLFSRGRNV</sequence>
<dbReference type="GeneID" id="25977419"/>
<dbReference type="Proteomes" id="UP000007796">
    <property type="component" value="Unassembled WGS sequence"/>
</dbReference>
<dbReference type="HOGENOM" id="CLU_2688057_0_0_1"/>
<dbReference type="AlphaFoldDB" id="F0X8M2"/>
<evidence type="ECO:0000313" key="2">
    <source>
        <dbReference type="EMBL" id="EFX06161.1"/>
    </source>
</evidence>
<dbReference type="EMBL" id="GL629735">
    <property type="protein sequence ID" value="EFX06161.1"/>
    <property type="molecule type" value="Genomic_DNA"/>
</dbReference>
<evidence type="ECO:0000256" key="1">
    <source>
        <dbReference type="SAM" id="MobiDB-lite"/>
    </source>
</evidence>
<name>F0X8M2_GROCL</name>
<organism evidence="3">
    <name type="scientific">Grosmannia clavigera (strain kw1407 / UAMH 11150)</name>
    <name type="common">Blue stain fungus</name>
    <name type="synonym">Graphiocladiella clavigera</name>
    <dbReference type="NCBI Taxonomy" id="655863"/>
    <lineage>
        <taxon>Eukaryota</taxon>
        <taxon>Fungi</taxon>
        <taxon>Dikarya</taxon>
        <taxon>Ascomycota</taxon>
        <taxon>Pezizomycotina</taxon>
        <taxon>Sordariomycetes</taxon>
        <taxon>Sordariomycetidae</taxon>
        <taxon>Ophiostomatales</taxon>
        <taxon>Ophiostomataceae</taxon>
        <taxon>Leptographium</taxon>
    </lineage>
</organism>
<gene>
    <name evidence="2" type="ORF">CMQ_4230</name>
</gene>
<dbReference type="RefSeq" id="XP_014175643.1">
    <property type="nucleotide sequence ID" value="XM_014320168.1"/>
</dbReference>
<dbReference type="InParanoid" id="F0X8M2"/>
<feature type="region of interest" description="Disordered" evidence="1">
    <location>
        <begin position="1"/>
        <end position="25"/>
    </location>
</feature>
<proteinExistence type="predicted"/>
<evidence type="ECO:0000313" key="3">
    <source>
        <dbReference type="Proteomes" id="UP000007796"/>
    </source>
</evidence>